<proteinExistence type="predicted"/>
<dbReference type="AlphaFoldDB" id="A0A7W9UZX1"/>
<comment type="caution">
    <text evidence="2">The sequence shown here is derived from an EMBL/GenBank/DDBJ whole genome shotgun (WGS) entry which is preliminary data.</text>
</comment>
<dbReference type="Proteomes" id="UP000588098">
    <property type="component" value="Unassembled WGS sequence"/>
</dbReference>
<accession>A0A7W9UZX1</accession>
<keyword evidence="3" id="KW-1185">Reference proteome</keyword>
<organism evidence="2 3">
    <name type="scientific">Streptomyces zagrosensis</name>
    <dbReference type="NCBI Taxonomy" id="1042984"/>
    <lineage>
        <taxon>Bacteria</taxon>
        <taxon>Bacillati</taxon>
        <taxon>Actinomycetota</taxon>
        <taxon>Actinomycetes</taxon>
        <taxon>Kitasatosporales</taxon>
        <taxon>Streptomycetaceae</taxon>
        <taxon>Streptomyces</taxon>
    </lineage>
</organism>
<evidence type="ECO:0000313" key="2">
    <source>
        <dbReference type="EMBL" id="MBB5936751.1"/>
    </source>
</evidence>
<feature type="region of interest" description="Disordered" evidence="1">
    <location>
        <begin position="15"/>
        <end position="58"/>
    </location>
</feature>
<evidence type="ECO:0000313" key="3">
    <source>
        <dbReference type="Proteomes" id="UP000588098"/>
    </source>
</evidence>
<reference evidence="2 3" key="1">
    <citation type="submission" date="2020-08" db="EMBL/GenBank/DDBJ databases">
        <title>Genomic Encyclopedia of Type Strains, Phase III (KMG-III): the genomes of soil and plant-associated and newly described type strains.</title>
        <authorList>
            <person name="Whitman W."/>
        </authorList>
    </citation>
    <scope>NUCLEOTIDE SEQUENCE [LARGE SCALE GENOMIC DNA]</scope>
    <source>
        <strain evidence="2 3">CECT 8305</strain>
    </source>
</reference>
<protein>
    <submittedName>
        <fullName evidence="2">Uncharacterized protein</fullName>
    </submittedName>
</protein>
<sequence>MTLGTALRTRLEWGNGGRQVPVGSAQYGGARRRASPGLRHGEPQREMGGGGANWENLL</sequence>
<gene>
    <name evidence="2" type="ORF">FHS42_003828</name>
</gene>
<evidence type="ECO:0000256" key="1">
    <source>
        <dbReference type="SAM" id="MobiDB-lite"/>
    </source>
</evidence>
<dbReference type="EMBL" id="JACHJL010000009">
    <property type="protein sequence ID" value="MBB5936751.1"/>
    <property type="molecule type" value="Genomic_DNA"/>
</dbReference>
<name>A0A7W9UZX1_9ACTN</name>